<feature type="region of interest" description="Disordered" evidence="11">
    <location>
        <begin position="65"/>
        <end position="103"/>
    </location>
</feature>
<evidence type="ECO:0000313" key="13">
    <source>
        <dbReference type="EMBL" id="KAG9353804.1"/>
    </source>
</evidence>
<dbReference type="GO" id="GO:0047238">
    <property type="term" value="F:glucuronosyl-N-acetylgalactosaminyl-proteoglycan 4-beta-N-acetylgalactosaminyltransferase activity"/>
    <property type="evidence" value="ECO:0007669"/>
    <property type="project" value="TreeGrafter"/>
</dbReference>
<organism evidence="13 14">
    <name type="scientific">Albula glossodonta</name>
    <name type="common">roundjaw bonefish</name>
    <dbReference type="NCBI Taxonomy" id="121402"/>
    <lineage>
        <taxon>Eukaryota</taxon>
        <taxon>Metazoa</taxon>
        <taxon>Chordata</taxon>
        <taxon>Craniata</taxon>
        <taxon>Vertebrata</taxon>
        <taxon>Euteleostomi</taxon>
        <taxon>Actinopterygii</taxon>
        <taxon>Neopterygii</taxon>
        <taxon>Teleostei</taxon>
        <taxon>Albuliformes</taxon>
        <taxon>Albulidae</taxon>
        <taxon>Albula</taxon>
    </lineage>
</organism>
<evidence type="ECO:0000256" key="6">
    <source>
        <dbReference type="ARBA" id="ARBA00022968"/>
    </source>
</evidence>
<keyword evidence="6 10" id="KW-0735">Signal-anchor</keyword>
<comment type="subcellular location">
    <subcellularLocation>
        <location evidence="1 10">Golgi apparatus</location>
        <location evidence="1 10">Golgi stack membrane</location>
        <topology evidence="1 10">Single-pass type II membrane protein</topology>
    </subcellularLocation>
</comment>
<gene>
    <name evidence="13" type="ORF">JZ751_011928</name>
</gene>
<evidence type="ECO:0000256" key="1">
    <source>
        <dbReference type="ARBA" id="ARBA00004447"/>
    </source>
</evidence>
<evidence type="ECO:0000259" key="12">
    <source>
        <dbReference type="Pfam" id="PF02434"/>
    </source>
</evidence>
<evidence type="ECO:0000256" key="9">
    <source>
        <dbReference type="ARBA" id="ARBA00023136"/>
    </source>
</evidence>
<dbReference type="Proteomes" id="UP000824540">
    <property type="component" value="Unassembled WGS sequence"/>
</dbReference>
<dbReference type="InterPro" id="IPR051227">
    <property type="entry name" value="CS_glycosyltransferase"/>
</dbReference>
<dbReference type="OrthoDB" id="431432at2759"/>
<dbReference type="InterPro" id="IPR003378">
    <property type="entry name" value="Fringe-like_glycosylTrfase"/>
</dbReference>
<evidence type="ECO:0000256" key="11">
    <source>
        <dbReference type="SAM" id="MobiDB-lite"/>
    </source>
</evidence>
<dbReference type="GO" id="GO:0032580">
    <property type="term" value="C:Golgi cisterna membrane"/>
    <property type="evidence" value="ECO:0007669"/>
    <property type="project" value="UniProtKB-SubCell"/>
</dbReference>
<keyword evidence="9 10" id="KW-0472">Membrane</keyword>
<keyword evidence="14" id="KW-1185">Reference proteome</keyword>
<dbReference type="InterPro" id="IPR008428">
    <property type="entry name" value="Chond_GalNAc"/>
</dbReference>
<dbReference type="PANTHER" id="PTHR12369">
    <property type="entry name" value="CHONDROITIN SYNTHASE"/>
    <property type="match status" value="1"/>
</dbReference>
<dbReference type="EMBL" id="JAFBMS010000003">
    <property type="protein sequence ID" value="KAG9353804.1"/>
    <property type="molecule type" value="Genomic_DNA"/>
</dbReference>
<dbReference type="Pfam" id="PF05679">
    <property type="entry name" value="CHGN"/>
    <property type="match status" value="1"/>
</dbReference>
<evidence type="ECO:0000256" key="3">
    <source>
        <dbReference type="ARBA" id="ARBA00022676"/>
    </source>
</evidence>
<comment type="caution">
    <text evidence="13">The sequence shown here is derived from an EMBL/GenBank/DDBJ whole genome shotgun (WGS) entry which is preliminary data.</text>
</comment>
<evidence type="ECO:0000256" key="4">
    <source>
        <dbReference type="ARBA" id="ARBA00022679"/>
    </source>
</evidence>
<evidence type="ECO:0000256" key="2">
    <source>
        <dbReference type="ARBA" id="ARBA00009239"/>
    </source>
</evidence>
<evidence type="ECO:0000256" key="8">
    <source>
        <dbReference type="ARBA" id="ARBA00023034"/>
    </source>
</evidence>
<keyword evidence="4 10" id="KW-0808">Transferase</keyword>
<proteinExistence type="inferred from homology"/>
<feature type="transmembrane region" description="Helical" evidence="10">
    <location>
        <begin position="12"/>
        <end position="32"/>
    </location>
</feature>
<keyword evidence="8 10" id="KW-0333">Golgi apparatus</keyword>
<evidence type="ECO:0000256" key="10">
    <source>
        <dbReference type="RuleBase" id="RU364016"/>
    </source>
</evidence>
<dbReference type="Pfam" id="PF02434">
    <property type="entry name" value="Fringe"/>
    <property type="match status" value="1"/>
</dbReference>
<name>A0A8T2PR31_9TELE</name>
<comment type="similarity">
    <text evidence="2 10">Belongs to the chondroitin N-acetylgalactosaminyltransferase family.</text>
</comment>
<sequence length="298" mass="33596">MAVRSRRPWMSVILGVILGFTAASWLIIPRVVEISGRRKKSTMCSYYINAASIGKVPEIIGSTAGSNAWQKDKDNPISSQEESEEEDESMFRTSNGSGDGGGPISRPRHFLYVGVMTAKKYLDSRAVAAHRTWTRSIPGKVEFFSSERSDTIPLPIPIPVVSLPGVDDSYPPQKKSFMMLKYMHDHYLDKYEWFMRADDDVYIRGLGTTEELGKLALEPGENFCMGGPGMIFSREVLRRMVPHIGACLREMYTTHEDVEVGRCVRRFGGTQCVWSYETLQTFKPNELPLGSRLTMVKF</sequence>
<accession>A0A8T2PR31</accession>
<evidence type="ECO:0000256" key="7">
    <source>
        <dbReference type="ARBA" id="ARBA00022989"/>
    </source>
</evidence>
<dbReference type="EC" id="2.4.1.-" evidence="10"/>
<evidence type="ECO:0000313" key="14">
    <source>
        <dbReference type="Proteomes" id="UP000824540"/>
    </source>
</evidence>
<dbReference type="PANTHER" id="PTHR12369:SF40">
    <property type="entry name" value="CHONDROITIN SULFATE SYNTHASE 3"/>
    <property type="match status" value="1"/>
</dbReference>
<keyword evidence="3" id="KW-0328">Glycosyltransferase</keyword>
<feature type="domain" description="Fringe-like glycosyltransferase" evidence="12">
    <location>
        <begin position="111"/>
        <end position="203"/>
    </location>
</feature>
<dbReference type="Gene3D" id="3.90.550.50">
    <property type="match status" value="2"/>
</dbReference>
<keyword evidence="5 10" id="KW-0812">Transmembrane</keyword>
<keyword evidence="7 10" id="KW-1133">Transmembrane helix</keyword>
<reference evidence="13" key="1">
    <citation type="thesis" date="2021" institute="BYU ScholarsArchive" country="Provo, UT, USA">
        <title>Applications of and Algorithms for Genome Assembly and Genomic Analyses with an Emphasis on Marine Teleosts.</title>
        <authorList>
            <person name="Pickett B.D."/>
        </authorList>
    </citation>
    <scope>NUCLEOTIDE SEQUENCE</scope>
    <source>
        <strain evidence="13">HI-2016</strain>
    </source>
</reference>
<dbReference type="AlphaFoldDB" id="A0A8T2PR31"/>
<protein>
    <recommendedName>
        <fullName evidence="10">Hexosyltransferase</fullName>
        <ecNumber evidence="10">2.4.1.-</ecNumber>
    </recommendedName>
</protein>
<evidence type="ECO:0000256" key="5">
    <source>
        <dbReference type="ARBA" id="ARBA00022692"/>
    </source>
</evidence>